<evidence type="ECO:0000313" key="2">
    <source>
        <dbReference type="Proteomes" id="UP001258017"/>
    </source>
</evidence>
<dbReference type="Proteomes" id="UP001258017">
    <property type="component" value="Unassembled WGS sequence"/>
</dbReference>
<dbReference type="EMBL" id="JAIFRP010000030">
    <property type="protein sequence ID" value="KAK2583319.1"/>
    <property type="molecule type" value="Genomic_DNA"/>
</dbReference>
<reference evidence="1" key="2">
    <citation type="journal article" date="2023" name="Commun. Biol.">
        <title>Intrasexual cuticular hydrocarbon dimorphism in a wasp sheds light on hydrocarbon biosynthesis genes in Hymenoptera.</title>
        <authorList>
            <person name="Moris V.C."/>
            <person name="Podsiadlowski L."/>
            <person name="Martin S."/>
            <person name="Oeyen J.P."/>
            <person name="Donath A."/>
            <person name="Petersen M."/>
            <person name="Wilbrandt J."/>
            <person name="Misof B."/>
            <person name="Liedtke D."/>
            <person name="Thamm M."/>
            <person name="Scheiner R."/>
            <person name="Schmitt T."/>
            <person name="Niehuis O."/>
        </authorList>
    </citation>
    <scope>NUCLEOTIDE SEQUENCE</scope>
    <source>
        <strain evidence="1">GBR_01_08_01A</strain>
    </source>
</reference>
<dbReference type="AlphaFoldDB" id="A0AAD9RP54"/>
<comment type="caution">
    <text evidence="1">The sequence shown here is derived from an EMBL/GenBank/DDBJ whole genome shotgun (WGS) entry which is preliminary data.</text>
</comment>
<proteinExistence type="predicted"/>
<name>A0AAD9RP54_9HYME</name>
<reference evidence="1" key="1">
    <citation type="submission" date="2021-08" db="EMBL/GenBank/DDBJ databases">
        <authorList>
            <person name="Misof B."/>
            <person name="Oliver O."/>
            <person name="Podsiadlowski L."/>
            <person name="Donath A."/>
            <person name="Peters R."/>
            <person name="Mayer C."/>
            <person name="Rust J."/>
            <person name="Gunkel S."/>
            <person name="Lesny P."/>
            <person name="Martin S."/>
            <person name="Oeyen J.P."/>
            <person name="Petersen M."/>
            <person name="Panagiotis P."/>
            <person name="Wilbrandt J."/>
            <person name="Tanja T."/>
        </authorList>
    </citation>
    <scope>NUCLEOTIDE SEQUENCE</scope>
    <source>
        <strain evidence="1">GBR_01_08_01A</strain>
        <tissue evidence="1">Thorax + abdomen</tissue>
    </source>
</reference>
<gene>
    <name evidence="1" type="ORF">KPH14_009321</name>
</gene>
<accession>A0AAD9RP54</accession>
<keyword evidence="2" id="KW-1185">Reference proteome</keyword>
<evidence type="ECO:0000313" key="1">
    <source>
        <dbReference type="EMBL" id="KAK2583319.1"/>
    </source>
</evidence>
<protein>
    <submittedName>
        <fullName evidence="1">Uncharacterized protein</fullName>
    </submittedName>
</protein>
<sequence length="92" mass="10518">MSCQPGSGCPMRPCPPPISCPPRFICPPRSPGYVYFGPPIPLKPSWTPCCKRVGKHSKETRGRDFSHTVREWKNLEDRREGPFELIPFESFE</sequence>
<organism evidence="1 2">
    <name type="scientific">Odynerus spinipes</name>
    <dbReference type="NCBI Taxonomy" id="1348599"/>
    <lineage>
        <taxon>Eukaryota</taxon>
        <taxon>Metazoa</taxon>
        <taxon>Ecdysozoa</taxon>
        <taxon>Arthropoda</taxon>
        <taxon>Hexapoda</taxon>
        <taxon>Insecta</taxon>
        <taxon>Pterygota</taxon>
        <taxon>Neoptera</taxon>
        <taxon>Endopterygota</taxon>
        <taxon>Hymenoptera</taxon>
        <taxon>Apocrita</taxon>
        <taxon>Aculeata</taxon>
        <taxon>Vespoidea</taxon>
        <taxon>Vespidae</taxon>
        <taxon>Eumeninae</taxon>
        <taxon>Odynerus</taxon>
    </lineage>
</organism>